<name>A0A543BT37_9ACTN</name>
<organism evidence="2 3">
    <name type="scientific">Actinoallomurus bryophytorum</name>
    <dbReference type="NCBI Taxonomy" id="1490222"/>
    <lineage>
        <taxon>Bacteria</taxon>
        <taxon>Bacillati</taxon>
        <taxon>Actinomycetota</taxon>
        <taxon>Actinomycetes</taxon>
        <taxon>Streptosporangiales</taxon>
        <taxon>Thermomonosporaceae</taxon>
        <taxon>Actinoallomurus</taxon>
    </lineage>
</organism>
<feature type="compositionally biased region" description="Polar residues" evidence="1">
    <location>
        <begin position="33"/>
        <end position="43"/>
    </location>
</feature>
<dbReference type="AlphaFoldDB" id="A0A543BT37"/>
<sequence>MEPTRMEPTRMEPTRMEPTRMEPTRPGGAIPLTLSSRNSCGWK</sequence>
<evidence type="ECO:0000313" key="2">
    <source>
        <dbReference type="EMBL" id="TQL87998.1"/>
    </source>
</evidence>
<protein>
    <submittedName>
        <fullName evidence="2">Uncharacterized protein</fullName>
    </submittedName>
</protein>
<accession>A0A543BT37</accession>
<proteinExistence type="predicted"/>
<feature type="region of interest" description="Disordered" evidence="1">
    <location>
        <begin position="1"/>
        <end position="43"/>
    </location>
</feature>
<reference evidence="2 3" key="1">
    <citation type="submission" date="2019-06" db="EMBL/GenBank/DDBJ databases">
        <title>Sequencing the genomes of 1000 actinobacteria strains.</title>
        <authorList>
            <person name="Klenk H.-P."/>
        </authorList>
    </citation>
    <scope>NUCLEOTIDE SEQUENCE [LARGE SCALE GENOMIC DNA]</scope>
    <source>
        <strain evidence="2 3">DSM 102200</strain>
    </source>
</reference>
<gene>
    <name evidence="2" type="ORF">FB559_8610</name>
</gene>
<feature type="compositionally biased region" description="Basic and acidic residues" evidence="1">
    <location>
        <begin position="1"/>
        <end position="23"/>
    </location>
</feature>
<keyword evidence="3" id="KW-1185">Reference proteome</keyword>
<evidence type="ECO:0000313" key="3">
    <source>
        <dbReference type="Proteomes" id="UP000316096"/>
    </source>
</evidence>
<dbReference type="EMBL" id="VFOZ01000003">
    <property type="protein sequence ID" value="TQL87998.1"/>
    <property type="molecule type" value="Genomic_DNA"/>
</dbReference>
<comment type="caution">
    <text evidence="2">The sequence shown here is derived from an EMBL/GenBank/DDBJ whole genome shotgun (WGS) entry which is preliminary data.</text>
</comment>
<dbReference type="Proteomes" id="UP000316096">
    <property type="component" value="Unassembled WGS sequence"/>
</dbReference>
<evidence type="ECO:0000256" key="1">
    <source>
        <dbReference type="SAM" id="MobiDB-lite"/>
    </source>
</evidence>